<dbReference type="PANTHER" id="PTHR45982:SF1">
    <property type="entry name" value="REGULATOR OF CHROMOSOME CONDENSATION"/>
    <property type="match status" value="1"/>
</dbReference>
<dbReference type="NCBIfam" id="TIGR04183">
    <property type="entry name" value="Por_Secre_tail"/>
    <property type="match status" value="1"/>
</dbReference>
<keyword evidence="1" id="KW-0732">Signal</keyword>
<dbReference type="PROSITE" id="PS00626">
    <property type="entry name" value="RCC1_2"/>
    <property type="match status" value="1"/>
</dbReference>
<name>A0ABU4JCC0_9FLAO</name>
<proteinExistence type="predicted"/>
<accession>A0ABU4JCC0</accession>
<evidence type="ECO:0000313" key="3">
    <source>
        <dbReference type="EMBL" id="MDW8547290.1"/>
    </source>
</evidence>
<evidence type="ECO:0000259" key="2">
    <source>
        <dbReference type="Pfam" id="PF18962"/>
    </source>
</evidence>
<keyword evidence="4" id="KW-1185">Reference proteome</keyword>
<evidence type="ECO:0000313" key="4">
    <source>
        <dbReference type="Proteomes" id="UP001204439"/>
    </source>
</evidence>
<dbReference type="Pfam" id="PF00415">
    <property type="entry name" value="RCC1"/>
    <property type="match status" value="3"/>
</dbReference>
<organism evidence="3 4">
    <name type="scientific">Epilithonimonas ginsengisoli</name>
    <dbReference type="NCBI Taxonomy" id="1245592"/>
    <lineage>
        <taxon>Bacteria</taxon>
        <taxon>Pseudomonadati</taxon>
        <taxon>Bacteroidota</taxon>
        <taxon>Flavobacteriia</taxon>
        <taxon>Flavobacteriales</taxon>
        <taxon>Weeksellaceae</taxon>
        <taxon>Chryseobacterium group</taxon>
        <taxon>Epilithonimonas</taxon>
    </lineage>
</organism>
<sequence>MAGGLHHTLGLKTNGELWSWGRSLYGNLGLGNTTQYFTPQQIPGTTWAAIGATNESSSALKTDGSLWTWGYNGYGILGIGTTTSVSTPTKVGTENTWKNIPVRSGENSSGGIKTDTALFTWGADSYWQLGNSDGTATNSSVPTQVTCVDNQLAVNDVSSDKKLSVYPNPAKDFVVLQSARSISEVKIYNVAGALVKSISNIASDNKVNVSDLSVGVYIVKINNSAEGVKLIKK</sequence>
<dbReference type="PANTHER" id="PTHR45982">
    <property type="entry name" value="REGULATOR OF CHROMOSOME CONDENSATION"/>
    <property type="match status" value="1"/>
</dbReference>
<dbReference type="PROSITE" id="PS50012">
    <property type="entry name" value="RCC1_3"/>
    <property type="match status" value="2"/>
</dbReference>
<reference evidence="3 4" key="1">
    <citation type="submission" date="2023-11" db="EMBL/GenBank/DDBJ databases">
        <title>First isolation, identification, and characterization of non-pathogenic Epilithonimonas ginsengisoli isolated from diseased farmed rainbow trout (Oncorhynchus mykiss) in Chile.</title>
        <authorList>
            <person name="Miranda C.D."/>
            <person name="Irgang R."/>
            <person name="Concha C."/>
            <person name="Rojas R."/>
            <person name="Avendano R."/>
        </authorList>
    </citation>
    <scope>NUCLEOTIDE SEQUENCE [LARGE SCALE GENOMIC DNA]</scope>
    <source>
        <strain evidence="3 4">FP99</strain>
    </source>
</reference>
<dbReference type="SUPFAM" id="SSF50985">
    <property type="entry name" value="RCC1/BLIP-II"/>
    <property type="match status" value="1"/>
</dbReference>
<dbReference type="EMBL" id="JAMXLT020000001">
    <property type="protein sequence ID" value="MDW8547290.1"/>
    <property type="molecule type" value="Genomic_DNA"/>
</dbReference>
<feature type="domain" description="Secretion system C-terminal sorting" evidence="2">
    <location>
        <begin position="165"/>
        <end position="227"/>
    </location>
</feature>
<comment type="caution">
    <text evidence="3">The sequence shown here is derived from an EMBL/GenBank/DDBJ whole genome shotgun (WGS) entry which is preliminary data.</text>
</comment>
<dbReference type="Proteomes" id="UP001204439">
    <property type="component" value="Unassembled WGS sequence"/>
</dbReference>
<evidence type="ECO:0000256" key="1">
    <source>
        <dbReference type="ARBA" id="ARBA00022729"/>
    </source>
</evidence>
<dbReference type="Pfam" id="PF18962">
    <property type="entry name" value="Por_Secre_tail"/>
    <property type="match status" value="1"/>
</dbReference>
<dbReference type="InterPro" id="IPR026444">
    <property type="entry name" value="Secre_tail"/>
</dbReference>
<dbReference type="PRINTS" id="PR00633">
    <property type="entry name" value="RCCNDNSATION"/>
</dbReference>
<protein>
    <submittedName>
        <fullName evidence="3">T9SS type A sorting domain-containing protein</fullName>
    </submittedName>
</protein>
<dbReference type="InterPro" id="IPR051553">
    <property type="entry name" value="Ran_GTPase-activating"/>
</dbReference>
<dbReference type="RefSeq" id="WP_228391698.1">
    <property type="nucleotide sequence ID" value="NZ_JAMXLT020000001.1"/>
</dbReference>
<dbReference type="InterPro" id="IPR009091">
    <property type="entry name" value="RCC1/BLIP-II"/>
</dbReference>
<gene>
    <name evidence="3" type="ORF">NG800_000110</name>
</gene>
<dbReference type="Gene3D" id="2.130.10.30">
    <property type="entry name" value="Regulator of chromosome condensation 1/beta-lactamase-inhibitor protein II"/>
    <property type="match status" value="1"/>
</dbReference>
<dbReference type="InterPro" id="IPR000408">
    <property type="entry name" value="Reg_chr_condens"/>
</dbReference>